<sequence length="578" mass="61877">MAYVNSSGKTVVSLSEASSGHAAQTTASRDAAGNVVGTSKGSQYVRAQEAVRAAEAAETEQQSKYSSMVQYNTGIPSWATAPGETAGIDRSQLQKFKTVDQLEEEKNRSVVSRAVSSFKEGHKAGEGKDYSLEGLQAPKTRAQDMATYSLYEKSNKLSEGYNTVQNALLSRLSPGTTKDVITGVSNIPEMAIGAVGAVPLGLETIARNPTSISDSIGFGLGAMAGSTVEKAKTHPGELAGELVGAYALGKVGGSLEGKIKPGISSKGLKEFSIDERASLGAQKLVYKEQNFKSTELPKVKQEIETYHVVGDEIIPESLMKINRIQLPDDFVLTSEMEEVLFSRSSKTPEIKLDTSRLDAKLQRNIFSSELTQPTDSIISSVQAQELVIGSIKASKIESLAVEAGRFAPSPGIAVPSLAYSLPFAGQGLQVQGKQKNESIFMAASLPVIPISFSSAEAQFLPDPTLQKEKDKGSIYTTQLPDISSIESQRSKPIIIPDTLPDIPQDIPAFNDPLPPGNDPGGFTPLPFLPGRGGKKPIMLSDDFDILGESTTSKPKHRKTKKKMTKNVYGDPFNVKLKF</sequence>
<dbReference type="STRING" id="1434110.MSHOH_2641"/>
<dbReference type="EMBL" id="CP009516">
    <property type="protein sequence ID" value="AKB79124.1"/>
    <property type="molecule type" value="Genomic_DNA"/>
</dbReference>
<dbReference type="Proteomes" id="UP000033101">
    <property type="component" value="Chromosome"/>
</dbReference>
<evidence type="ECO:0000313" key="1">
    <source>
        <dbReference type="EMBL" id="AKB79124.1"/>
    </source>
</evidence>
<dbReference type="AlphaFoldDB" id="A0A0E3SBD4"/>
<organism evidence="1 2">
    <name type="scientific">Methanosarcina horonobensis HB-1 = JCM 15518</name>
    <dbReference type="NCBI Taxonomy" id="1434110"/>
    <lineage>
        <taxon>Archaea</taxon>
        <taxon>Methanobacteriati</taxon>
        <taxon>Methanobacteriota</taxon>
        <taxon>Stenosarchaea group</taxon>
        <taxon>Methanomicrobia</taxon>
        <taxon>Methanosarcinales</taxon>
        <taxon>Methanosarcinaceae</taxon>
        <taxon>Methanosarcina</taxon>
    </lineage>
</organism>
<dbReference type="KEGG" id="mhor:MSHOH_2641"/>
<dbReference type="PATRIC" id="fig|1434110.4.peg.3408"/>
<name>A0A0E3SBD4_9EURY</name>
<accession>A0A0E3SBD4</accession>
<gene>
    <name evidence="1" type="ORF">MSHOH_2641</name>
</gene>
<protein>
    <submittedName>
        <fullName evidence="1">Uncharacterized protein</fullName>
    </submittedName>
</protein>
<reference evidence="1 2" key="1">
    <citation type="submission" date="2014-07" db="EMBL/GenBank/DDBJ databases">
        <title>Methanogenic archaea and the global carbon cycle.</title>
        <authorList>
            <person name="Henriksen J.R."/>
            <person name="Luke J."/>
            <person name="Reinhart S."/>
            <person name="Benedict M.N."/>
            <person name="Youngblut N.D."/>
            <person name="Metcalf M.E."/>
            <person name="Whitaker R.J."/>
            <person name="Metcalf W.W."/>
        </authorList>
    </citation>
    <scope>NUCLEOTIDE SEQUENCE [LARGE SCALE GENOMIC DNA]</scope>
    <source>
        <strain evidence="1 2">HB-1</strain>
    </source>
</reference>
<proteinExistence type="predicted"/>
<dbReference type="HOGENOM" id="CLU_471458_0_0_2"/>
<evidence type="ECO:0000313" key="2">
    <source>
        <dbReference type="Proteomes" id="UP000033101"/>
    </source>
</evidence>
<keyword evidence="2" id="KW-1185">Reference proteome</keyword>